<organism evidence="2 3">
    <name type="scientific">Saitoella complicata (strain BCRC 22490 / CBS 7301 / JCM 7358 / NBRC 10748 / NRRL Y-17804)</name>
    <dbReference type="NCBI Taxonomy" id="698492"/>
    <lineage>
        <taxon>Eukaryota</taxon>
        <taxon>Fungi</taxon>
        <taxon>Dikarya</taxon>
        <taxon>Ascomycota</taxon>
        <taxon>Taphrinomycotina</taxon>
        <taxon>Taphrinomycotina incertae sedis</taxon>
        <taxon>Saitoella</taxon>
    </lineage>
</organism>
<evidence type="ECO:0000256" key="1">
    <source>
        <dbReference type="SAM" id="MobiDB-lite"/>
    </source>
</evidence>
<evidence type="ECO:0000313" key="3">
    <source>
        <dbReference type="Proteomes" id="UP000033140"/>
    </source>
</evidence>
<keyword evidence="3" id="KW-1185">Reference proteome</keyword>
<comment type="caution">
    <text evidence="2">The sequence shown here is derived from an EMBL/GenBank/DDBJ whole genome shotgun (WGS) entry which is preliminary data.</text>
</comment>
<feature type="region of interest" description="Disordered" evidence="1">
    <location>
        <begin position="1"/>
        <end position="37"/>
    </location>
</feature>
<evidence type="ECO:0000313" key="2">
    <source>
        <dbReference type="EMBL" id="GAO48199.1"/>
    </source>
</evidence>
<protein>
    <submittedName>
        <fullName evidence="2">Uncharacterized protein</fullName>
    </submittedName>
</protein>
<dbReference type="RefSeq" id="XP_019022554.1">
    <property type="nucleotide sequence ID" value="XM_019171722.1"/>
</dbReference>
<dbReference type="AlphaFoldDB" id="A0A0E9NEC5"/>
<reference evidence="2 3" key="2">
    <citation type="journal article" date="2014" name="J. Gen. Appl. Microbiol.">
        <title>The early diverging ascomycetous budding yeast Saitoella complicata has three histone deacetylases belonging to the Clr6, Hos2, and Rpd3 lineages.</title>
        <authorList>
            <person name="Nishida H."/>
            <person name="Matsumoto T."/>
            <person name="Kondo S."/>
            <person name="Hamamoto M."/>
            <person name="Yoshikawa H."/>
        </authorList>
    </citation>
    <scope>NUCLEOTIDE SEQUENCE [LARGE SCALE GENOMIC DNA]</scope>
    <source>
        <strain evidence="2 3">NRRL Y-17804</strain>
    </source>
</reference>
<reference evidence="2 3" key="1">
    <citation type="journal article" date="2011" name="J. Gen. Appl. Microbiol.">
        <title>Draft genome sequencing of the enigmatic yeast Saitoella complicata.</title>
        <authorList>
            <person name="Nishida H."/>
            <person name="Hamamoto M."/>
            <person name="Sugiyama J."/>
        </authorList>
    </citation>
    <scope>NUCLEOTIDE SEQUENCE [LARGE SCALE GENOMIC DNA]</scope>
    <source>
        <strain evidence="2 3">NRRL Y-17804</strain>
    </source>
</reference>
<accession>A0A0E9NEC5</accession>
<proteinExistence type="predicted"/>
<dbReference type="Proteomes" id="UP000033140">
    <property type="component" value="Unassembled WGS sequence"/>
</dbReference>
<dbReference type="EMBL" id="BACD03000013">
    <property type="protein sequence ID" value="GAO48199.1"/>
    <property type="molecule type" value="Genomic_DNA"/>
</dbReference>
<gene>
    <name evidence="2" type="ORF">G7K_2379-t1</name>
</gene>
<sequence>MSFASSTSTKRAAAPSPLHVVSTIAPSKDPHSDNTKNTVMLTVTSPTRIAFSLKSAPLPSPTHLLSARSVGLATTPPRTARFAHQTFLTPPCSPQTKAQKRLAAAVSAEKLAKRKSILQTGAADVPLEKAIDDIMLGPSSRRRPIMPPKSSTFPLCSGAGPVYQGRAERTGPVPEMPSPCASSPSIRGSWSSTASTLWDVPYTTPVSPARVTVAEPLMIESAPSPKPAFGEGGEKFGPTWFRPSPDACRMGGLIGLGISGVPGLPAMPEPVRAKSLYASHKGSMASLQSFTMGR</sequence>
<name>A0A0E9NEC5_SAICN</name>
<reference evidence="2 3" key="3">
    <citation type="journal article" date="2015" name="Genome Announc.">
        <title>Draft Genome Sequence of the Archiascomycetous Yeast Saitoella complicata.</title>
        <authorList>
            <person name="Yamauchi K."/>
            <person name="Kondo S."/>
            <person name="Hamamoto M."/>
            <person name="Takahashi Y."/>
            <person name="Ogura Y."/>
            <person name="Hayashi T."/>
            <person name="Nishida H."/>
        </authorList>
    </citation>
    <scope>NUCLEOTIDE SEQUENCE [LARGE SCALE GENOMIC DNA]</scope>
    <source>
        <strain evidence="2 3">NRRL Y-17804</strain>
    </source>
</reference>
<feature type="compositionally biased region" description="Polar residues" evidence="1">
    <location>
        <begin position="1"/>
        <end position="10"/>
    </location>
</feature>